<gene>
    <name evidence="7" type="ORF">Pmani_024315</name>
</gene>
<dbReference type="GO" id="GO:0005762">
    <property type="term" value="C:mitochondrial large ribosomal subunit"/>
    <property type="evidence" value="ECO:0007669"/>
    <property type="project" value="TreeGrafter"/>
</dbReference>
<dbReference type="GO" id="GO:0003735">
    <property type="term" value="F:structural constituent of ribosome"/>
    <property type="evidence" value="ECO:0007669"/>
    <property type="project" value="InterPro"/>
</dbReference>
<dbReference type="Gene3D" id="3.90.1170.10">
    <property type="entry name" value="Ribosomal protein L10e/L16"/>
    <property type="match status" value="1"/>
</dbReference>
<name>A0AAE1PAC5_9EUCA</name>
<dbReference type="PANTHER" id="PTHR12220">
    <property type="entry name" value="50S/60S RIBOSOMAL PROTEIN L16"/>
    <property type="match status" value="1"/>
</dbReference>
<dbReference type="InterPro" id="IPR036920">
    <property type="entry name" value="Ribosomal_uL16_sf"/>
</dbReference>
<evidence type="ECO:0000256" key="4">
    <source>
        <dbReference type="ARBA" id="ARBA00035302"/>
    </source>
</evidence>
<keyword evidence="8" id="KW-1185">Reference proteome</keyword>
<dbReference type="GO" id="GO:0019843">
    <property type="term" value="F:rRNA binding"/>
    <property type="evidence" value="ECO:0007669"/>
    <property type="project" value="InterPro"/>
</dbReference>
<reference evidence="7" key="1">
    <citation type="submission" date="2023-11" db="EMBL/GenBank/DDBJ databases">
        <title>Genome assemblies of two species of porcelain crab, Petrolisthes cinctipes and Petrolisthes manimaculis (Anomura: Porcellanidae).</title>
        <authorList>
            <person name="Angst P."/>
        </authorList>
    </citation>
    <scope>NUCLEOTIDE SEQUENCE</scope>
    <source>
        <strain evidence="7">PB745_02</strain>
        <tissue evidence="7">Gill</tissue>
    </source>
</reference>
<dbReference type="SUPFAM" id="SSF54686">
    <property type="entry name" value="Ribosomal protein L16p/L10e"/>
    <property type="match status" value="1"/>
</dbReference>
<evidence type="ECO:0000313" key="7">
    <source>
        <dbReference type="EMBL" id="KAK4303686.1"/>
    </source>
</evidence>
<evidence type="ECO:0000256" key="3">
    <source>
        <dbReference type="ARBA" id="ARBA00023274"/>
    </source>
</evidence>
<dbReference type="PRINTS" id="PR00060">
    <property type="entry name" value="RIBOSOMALL16"/>
</dbReference>
<organism evidence="7 8">
    <name type="scientific">Petrolisthes manimaculis</name>
    <dbReference type="NCBI Taxonomy" id="1843537"/>
    <lineage>
        <taxon>Eukaryota</taxon>
        <taxon>Metazoa</taxon>
        <taxon>Ecdysozoa</taxon>
        <taxon>Arthropoda</taxon>
        <taxon>Crustacea</taxon>
        <taxon>Multicrustacea</taxon>
        <taxon>Malacostraca</taxon>
        <taxon>Eumalacostraca</taxon>
        <taxon>Eucarida</taxon>
        <taxon>Decapoda</taxon>
        <taxon>Pleocyemata</taxon>
        <taxon>Anomura</taxon>
        <taxon>Galatheoidea</taxon>
        <taxon>Porcellanidae</taxon>
        <taxon>Petrolisthes</taxon>
    </lineage>
</organism>
<dbReference type="CDD" id="cd01433">
    <property type="entry name" value="Ribosomal_L16_L10e"/>
    <property type="match status" value="1"/>
</dbReference>
<dbReference type="Proteomes" id="UP001292094">
    <property type="component" value="Unassembled WGS sequence"/>
</dbReference>
<dbReference type="EMBL" id="JAWZYT010002545">
    <property type="protein sequence ID" value="KAK4303686.1"/>
    <property type="molecule type" value="Genomic_DNA"/>
</dbReference>
<comment type="caution">
    <text evidence="7">The sequence shown here is derived from an EMBL/GenBank/DDBJ whole genome shotgun (WGS) entry which is preliminary data.</text>
</comment>
<accession>A0AAE1PAC5</accession>
<keyword evidence="2 6" id="KW-0689">Ribosomal protein</keyword>
<protein>
    <recommendedName>
        <fullName evidence="4">Large ribosomal subunit protein uL16m</fullName>
    </recommendedName>
    <alternativeName>
        <fullName evidence="5">39S ribosomal protein L16, mitochondrial</fullName>
    </alternativeName>
</protein>
<dbReference type="GO" id="GO:0032543">
    <property type="term" value="P:mitochondrial translation"/>
    <property type="evidence" value="ECO:0007669"/>
    <property type="project" value="TreeGrafter"/>
</dbReference>
<evidence type="ECO:0000256" key="1">
    <source>
        <dbReference type="ARBA" id="ARBA00008931"/>
    </source>
</evidence>
<proteinExistence type="inferred from homology"/>
<dbReference type="Pfam" id="PF00252">
    <property type="entry name" value="Ribosomal_L16"/>
    <property type="match status" value="1"/>
</dbReference>
<evidence type="ECO:0000313" key="8">
    <source>
        <dbReference type="Proteomes" id="UP001292094"/>
    </source>
</evidence>
<sequence length="231" mass="26931">MTKFYCSSWMQVAGLKNYAVPPNYDDIVIPTDRQRLRVLQKVPQYHGGTRPPKMTKRLDLIRGEEEVHRDLLLGQYGIVAKRGGMLRHGHIEMIRMSVARKMNTSKMYAIWRIDAPWKPITRRGQGKRMGGGKGAIDHYVTPIKAERIIMEVAGKCSFEEAKPFLKMIAHILPFPAEAVSKETLEASRKETRRLEEEDINPYTFKYLIQNNMLGCHKWIREIDRTYWGKYH</sequence>
<comment type="similarity">
    <text evidence="1 6">Belongs to the universal ribosomal protein uL16 family.</text>
</comment>
<evidence type="ECO:0000256" key="2">
    <source>
        <dbReference type="ARBA" id="ARBA00022980"/>
    </source>
</evidence>
<dbReference type="PANTHER" id="PTHR12220:SF13">
    <property type="entry name" value="LARGE RIBOSOMAL SUBUNIT PROTEIN UL16M"/>
    <property type="match status" value="1"/>
</dbReference>
<evidence type="ECO:0000256" key="5">
    <source>
        <dbReference type="ARBA" id="ARBA00035440"/>
    </source>
</evidence>
<evidence type="ECO:0000256" key="6">
    <source>
        <dbReference type="RuleBase" id="RU004413"/>
    </source>
</evidence>
<dbReference type="InterPro" id="IPR000114">
    <property type="entry name" value="Ribosomal_uL16_bact-type"/>
</dbReference>
<keyword evidence="3 6" id="KW-0687">Ribonucleoprotein</keyword>
<dbReference type="AlphaFoldDB" id="A0AAE1PAC5"/>
<dbReference type="InterPro" id="IPR047873">
    <property type="entry name" value="Ribosomal_uL16"/>
</dbReference>
<dbReference type="InterPro" id="IPR016180">
    <property type="entry name" value="Ribosomal_uL16_dom"/>
</dbReference>